<gene>
    <name evidence="2" type="ORF">C485_08932</name>
</gene>
<comment type="caution">
    <text evidence="2">The sequence shown here is derived from an EMBL/GenBank/DDBJ whole genome shotgun (WGS) entry which is preliminary data.</text>
</comment>
<organism evidence="2 3">
    <name type="scientific">Natrinema altunense (strain JCM 12890 / CGMCC 1.3731 / AJ2)</name>
    <dbReference type="NCBI Taxonomy" id="1227494"/>
    <lineage>
        <taxon>Archaea</taxon>
        <taxon>Methanobacteriati</taxon>
        <taxon>Methanobacteriota</taxon>
        <taxon>Stenosarchaea group</taxon>
        <taxon>Halobacteria</taxon>
        <taxon>Halobacteriales</taxon>
        <taxon>Natrialbaceae</taxon>
        <taxon>Natrinema</taxon>
    </lineage>
</organism>
<feature type="region of interest" description="Disordered" evidence="1">
    <location>
        <begin position="130"/>
        <end position="150"/>
    </location>
</feature>
<dbReference type="AlphaFoldDB" id="L9ZNB7"/>
<proteinExistence type="predicted"/>
<evidence type="ECO:0000313" key="3">
    <source>
        <dbReference type="Proteomes" id="UP000011511"/>
    </source>
</evidence>
<dbReference type="PATRIC" id="fig|1227494.3.peg.1784"/>
<evidence type="ECO:0000256" key="1">
    <source>
        <dbReference type="SAM" id="MobiDB-lite"/>
    </source>
</evidence>
<sequence length="150" mass="15531">MKVTRNTILTLVLAASLLMVGFAGTAAAGGTSVASDDDQVAAAAVLQNQEVSQVNNIDQDANQTADQEATGLGVEISESFNEDNEFPIFDRQATSQGLADSSNGMENGDGFNLEIGTTGDQTIEQNISQTAEASNTNSQTGSASAVNYDF</sequence>
<dbReference type="EMBL" id="AOIK01000025">
    <property type="protein sequence ID" value="ELY87027.1"/>
    <property type="molecule type" value="Genomic_DNA"/>
</dbReference>
<protein>
    <submittedName>
        <fullName evidence="2">Uncharacterized protein</fullName>
    </submittedName>
</protein>
<name>L9ZNB7_NATA2</name>
<dbReference type="Proteomes" id="UP000011511">
    <property type="component" value="Unassembled WGS sequence"/>
</dbReference>
<keyword evidence="3" id="KW-1185">Reference proteome</keyword>
<dbReference type="RefSeq" id="WP_007109096.1">
    <property type="nucleotide sequence ID" value="NZ_AOIK01000025.1"/>
</dbReference>
<reference evidence="2 3" key="1">
    <citation type="journal article" date="2014" name="PLoS Genet.">
        <title>Phylogenetically driven sequencing of extremely halophilic archaea reveals strategies for static and dynamic osmo-response.</title>
        <authorList>
            <person name="Becker E.A."/>
            <person name="Seitzer P.M."/>
            <person name="Tritt A."/>
            <person name="Larsen D."/>
            <person name="Krusor M."/>
            <person name="Yao A.I."/>
            <person name="Wu D."/>
            <person name="Madern D."/>
            <person name="Eisen J.A."/>
            <person name="Darling A.E."/>
            <person name="Facciotti M.T."/>
        </authorList>
    </citation>
    <scope>NUCLEOTIDE SEQUENCE [LARGE SCALE GENOMIC DNA]</scope>
    <source>
        <strain evidence="2 3">JCM 12890</strain>
    </source>
</reference>
<dbReference type="eggNOG" id="ENOG502N60P">
    <property type="taxonomic scope" value="Archaea"/>
</dbReference>
<evidence type="ECO:0000313" key="2">
    <source>
        <dbReference type="EMBL" id="ELY87027.1"/>
    </source>
</evidence>
<accession>L9ZNB7</accession>